<feature type="transmembrane region" description="Helical" evidence="1">
    <location>
        <begin position="128"/>
        <end position="146"/>
    </location>
</feature>
<proteinExistence type="predicted"/>
<feature type="transmembrane region" description="Helical" evidence="1">
    <location>
        <begin position="53"/>
        <end position="74"/>
    </location>
</feature>
<accession>A0A928BTZ1</accession>
<dbReference type="EMBL" id="SUYD01000010">
    <property type="protein sequence ID" value="MBE6266561.1"/>
    <property type="molecule type" value="Genomic_DNA"/>
</dbReference>
<dbReference type="Proteomes" id="UP000763088">
    <property type="component" value="Unassembled WGS sequence"/>
</dbReference>
<keyword evidence="1" id="KW-0812">Transmembrane</keyword>
<reference evidence="2" key="1">
    <citation type="submission" date="2019-04" db="EMBL/GenBank/DDBJ databases">
        <title>Evolution of Biomass-Degrading Anaerobic Consortia Revealed by Metagenomics.</title>
        <authorList>
            <person name="Peng X."/>
        </authorList>
    </citation>
    <scope>NUCLEOTIDE SEQUENCE</scope>
    <source>
        <strain evidence="2">SIG141</strain>
    </source>
</reference>
<evidence type="ECO:0000256" key="1">
    <source>
        <dbReference type="SAM" id="Phobius"/>
    </source>
</evidence>
<keyword evidence="1" id="KW-1133">Transmembrane helix</keyword>
<evidence type="ECO:0000313" key="2">
    <source>
        <dbReference type="EMBL" id="MBE6266561.1"/>
    </source>
</evidence>
<organism evidence="2 3">
    <name type="scientific">Xylanibacter ruminicola</name>
    <name type="common">Prevotella ruminicola</name>
    <dbReference type="NCBI Taxonomy" id="839"/>
    <lineage>
        <taxon>Bacteria</taxon>
        <taxon>Pseudomonadati</taxon>
        <taxon>Bacteroidota</taxon>
        <taxon>Bacteroidia</taxon>
        <taxon>Bacteroidales</taxon>
        <taxon>Prevotellaceae</taxon>
        <taxon>Xylanibacter</taxon>
    </lineage>
</organism>
<name>A0A928BTZ1_XYLRU</name>
<evidence type="ECO:0000313" key="3">
    <source>
        <dbReference type="Proteomes" id="UP000763088"/>
    </source>
</evidence>
<gene>
    <name evidence="2" type="ORF">E7102_08835</name>
</gene>
<comment type="caution">
    <text evidence="2">The sequence shown here is derived from an EMBL/GenBank/DDBJ whole genome shotgun (WGS) entry which is preliminary data.</text>
</comment>
<feature type="transmembrane region" description="Helical" evidence="1">
    <location>
        <begin position="86"/>
        <end position="108"/>
    </location>
</feature>
<protein>
    <submittedName>
        <fullName evidence="2">Uncharacterized protein</fullName>
    </submittedName>
</protein>
<feature type="transmembrane region" description="Helical" evidence="1">
    <location>
        <begin position="12"/>
        <end position="33"/>
    </location>
</feature>
<keyword evidence="1" id="KW-0472">Membrane</keyword>
<dbReference type="AlphaFoldDB" id="A0A928BTZ1"/>
<sequence length="160" mass="19019">MSTSLFQNAKKNPVSTIVLLLFFGYVAFSIVYNVQTMRQATTDYDYCEALCDLVEFLGKTITWCVYFVVCYLTYIHKQYTRWILWLYYLTVVVFIIYFISAGITYRYVFDHIGIEHLESLKSMTHRLYGAPFYFILFSFIFMPKLIKDTIKLKNEQDLTV</sequence>